<organism evidence="2">
    <name type="scientific">Salinispirillum sp. LH 10-3-1</name>
    <dbReference type="NCBI Taxonomy" id="2952525"/>
    <lineage>
        <taxon>Bacteria</taxon>
        <taxon>Pseudomonadati</taxon>
        <taxon>Pseudomonadota</taxon>
        <taxon>Gammaproteobacteria</taxon>
        <taxon>Oceanospirillales</taxon>
        <taxon>Saccharospirillaceae</taxon>
        <taxon>Salinispirillum</taxon>
    </lineage>
</organism>
<evidence type="ECO:0008006" key="3">
    <source>
        <dbReference type="Google" id="ProtNLM"/>
    </source>
</evidence>
<reference evidence="2" key="1">
    <citation type="submission" date="2022-07" db="EMBL/GenBank/DDBJ databases">
        <title>Complete genome sequence of Salinispirillum sp. LH10-3-1 capable of multiple carbohydrate inversion isolated from a soda lake.</title>
        <authorList>
            <person name="Liu J."/>
            <person name="Zhai Y."/>
            <person name="Zhang H."/>
            <person name="Yang H."/>
            <person name="Qu J."/>
            <person name="Li J."/>
        </authorList>
    </citation>
    <scope>NUCLEOTIDE SEQUENCE</scope>
    <source>
        <strain evidence="2">LH 10-3-1</strain>
    </source>
</reference>
<evidence type="ECO:0000313" key="2">
    <source>
        <dbReference type="EMBL" id="WLD58906.1"/>
    </source>
</evidence>
<dbReference type="PROSITE" id="PS51257">
    <property type="entry name" value="PROKAR_LIPOPROTEIN"/>
    <property type="match status" value="1"/>
</dbReference>
<dbReference type="EMBL" id="CP101717">
    <property type="protein sequence ID" value="WLD58906.1"/>
    <property type="molecule type" value="Genomic_DNA"/>
</dbReference>
<protein>
    <recommendedName>
        <fullName evidence="3">Fibronectin type-III domain-containing protein</fullName>
    </recommendedName>
</protein>
<feature type="compositionally biased region" description="Acidic residues" evidence="1">
    <location>
        <begin position="28"/>
        <end position="41"/>
    </location>
</feature>
<evidence type="ECO:0000256" key="1">
    <source>
        <dbReference type="SAM" id="MobiDB-lite"/>
    </source>
</evidence>
<name>A0AB38YIK4_9GAMM</name>
<proteinExistence type="predicted"/>
<dbReference type="AlphaFoldDB" id="A0AB38YIK4"/>
<accession>A0AB38YIK4</accession>
<dbReference type="RefSeq" id="WP_304996194.1">
    <property type="nucleotide sequence ID" value="NZ_CP101717.1"/>
</dbReference>
<gene>
    <name evidence="2" type="ORF">NFC81_03730</name>
</gene>
<sequence length="608" mass="66389">MTLDLHKIIAFSLTLALAACNVNGNESGDSDTTEGEIENGTEPEPLPELNLSLTADNAVITVNWNQLSFTDSKFNLCLAEEPLTGGVENCLVHNGAQYEADITPPYTLAELTNNQPYWVQLEAAADDGRTRLSSVQTAMPEDPDAAPGIEAERVLERRDLGFENPNRIFSAGPYAIVKKFYGLEFWASLGSLESTTEIALDDETYTTIRRNTNQVHEHNGELYFLVDRTVYAGRGADIWKTDGTSEGTRLVVSGNTVGLGTNPSVRQFASIGDRVAFVAYYPSVVQDRIFFIDSETEGGAFVLPNFQPYNGGVGDKLIGHQSAFYASSSQAGNRSLHRINPETGATTEVWSMGGSSSNRRAPSEMISVGNSIYFKAIDDDGPALWRYLSGTGSTTRLFNPDPDEPANAAIRNAYNVTVANERLYFFANHYDEEITTNNGWRFDARLAYSDGTSGSTAGYWKSDLGNGWTVQDILNRNTLAVGNSFIFESPSNAPDDLDRRWWISNGAVSGTLPVLVDGETVRAESNRERSVSAGEFAWITDSARQGIYAISGQSAGNYRLDQKFGFIDNLTLVGNALWFTACPEGGFSNCTAVWRVVPDTDEQDDANS</sequence>
<feature type="region of interest" description="Disordered" evidence="1">
    <location>
        <begin position="26"/>
        <end position="46"/>
    </location>
</feature>